<evidence type="ECO:0000256" key="5">
    <source>
        <dbReference type="SAM" id="MobiDB-lite"/>
    </source>
</evidence>
<name>A0ABM3ZFF5_PANGU</name>
<feature type="transmembrane region" description="Helical" evidence="6">
    <location>
        <begin position="75"/>
        <end position="99"/>
    </location>
</feature>
<evidence type="ECO:0000259" key="7">
    <source>
        <dbReference type="PROSITE" id="PS50041"/>
    </source>
</evidence>
<dbReference type="GeneID" id="117667969"/>
<keyword evidence="4" id="KW-0430">Lectin</keyword>
<dbReference type="InterPro" id="IPR016187">
    <property type="entry name" value="CTDL_fold"/>
</dbReference>
<dbReference type="InterPro" id="IPR033992">
    <property type="entry name" value="NKR-like_CTLD"/>
</dbReference>
<organism evidence="8 9">
    <name type="scientific">Pantherophis guttatus</name>
    <name type="common">Corn snake</name>
    <name type="synonym">Elaphe guttata</name>
    <dbReference type="NCBI Taxonomy" id="94885"/>
    <lineage>
        <taxon>Eukaryota</taxon>
        <taxon>Metazoa</taxon>
        <taxon>Chordata</taxon>
        <taxon>Craniata</taxon>
        <taxon>Vertebrata</taxon>
        <taxon>Euteleostomi</taxon>
        <taxon>Lepidosauria</taxon>
        <taxon>Squamata</taxon>
        <taxon>Bifurcata</taxon>
        <taxon>Unidentata</taxon>
        <taxon>Episquamata</taxon>
        <taxon>Toxicofera</taxon>
        <taxon>Serpentes</taxon>
        <taxon>Colubroidea</taxon>
        <taxon>Colubridae</taxon>
        <taxon>Colubrinae</taxon>
        <taxon>Pantherophis</taxon>
    </lineage>
</organism>
<dbReference type="Pfam" id="PF00059">
    <property type="entry name" value="Lectin_C"/>
    <property type="match status" value="1"/>
</dbReference>
<dbReference type="PANTHER" id="PTHR45710">
    <property type="entry name" value="C-TYPE LECTIN DOMAIN-CONTAINING PROTEIN 180"/>
    <property type="match status" value="1"/>
</dbReference>
<reference evidence="9" key="1">
    <citation type="submission" date="2025-08" db="UniProtKB">
        <authorList>
            <consortium name="RefSeq"/>
        </authorList>
    </citation>
    <scope>IDENTIFICATION</scope>
    <source>
        <tissue evidence="9">Blood</tissue>
    </source>
</reference>
<evidence type="ECO:0000256" key="2">
    <source>
        <dbReference type="ARBA" id="ARBA00004613"/>
    </source>
</evidence>
<evidence type="ECO:0000256" key="6">
    <source>
        <dbReference type="SAM" id="Phobius"/>
    </source>
</evidence>
<keyword evidence="6" id="KW-0472">Membrane</keyword>
<dbReference type="Gene3D" id="3.10.100.10">
    <property type="entry name" value="Mannose-Binding Protein A, subunit A"/>
    <property type="match status" value="1"/>
</dbReference>
<dbReference type="SUPFAM" id="SSF56436">
    <property type="entry name" value="C-type lectin-like"/>
    <property type="match status" value="1"/>
</dbReference>
<dbReference type="CDD" id="cd03593">
    <property type="entry name" value="CLECT_NK_receptors_like"/>
    <property type="match status" value="1"/>
</dbReference>
<keyword evidence="6" id="KW-1133">Transmembrane helix</keyword>
<evidence type="ECO:0000313" key="9">
    <source>
        <dbReference type="RefSeq" id="XP_060547107.1"/>
    </source>
</evidence>
<evidence type="ECO:0000256" key="1">
    <source>
        <dbReference type="ARBA" id="ARBA00004401"/>
    </source>
</evidence>
<dbReference type="InterPro" id="IPR001304">
    <property type="entry name" value="C-type_lectin-like"/>
</dbReference>
<sequence length="220" mass="24774">MDVANQLLGPPLNGSASEQEKEPDYTTPGLLNMDVANQLLGPPLNGSASEQEKEPARVKSIRQRFLPAYCKAKKAIIGIVISLLIFGSALFFLGTLVPLRHQQDVIKCPPDWIGHQGHCYKFSVEEKNWKESQKFCILHNAFLAKITKEEMAIVRMFTRDHVFWIGLKREPDQPWKWLDGENSTLEVMGNGGDCAYLDDDDVTASSGRCTTEHHYICKKN</sequence>
<dbReference type="SMART" id="SM00034">
    <property type="entry name" value="CLECT"/>
    <property type="match status" value="1"/>
</dbReference>
<feature type="domain" description="C-type lectin" evidence="7">
    <location>
        <begin position="115"/>
        <end position="218"/>
    </location>
</feature>
<comment type="subcellular location">
    <subcellularLocation>
        <location evidence="1">Cell membrane</location>
        <topology evidence="1">Single-pass type II membrane protein</topology>
    </subcellularLocation>
    <subcellularLocation>
        <location evidence="2">Secreted</location>
    </subcellularLocation>
</comment>
<feature type="region of interest" description="Disordered" evidence="5">
    <location>
        <begin position="1"/>
        <end position="28"/>
    </location>
</feature>
<dbReference type="PROSITE" id="PS50041">
    <property type="entry name" value="C_TYPE_LECTIN_2"/>
    <property type="match status" value="1"/>
</dbReference>
<keyword evidence="8" id="KW-1185">Reference proteome</keyword>
<accession>A0ABM3ZFF5</accession>
<evidence type="ECO:0000256" key="4">
    <source>
        <dbReference type="ARBA" id="ARBA00022734"/>
    </source>
</evidence>
<evidence type="ECO:0000313" key="8">
    <source>
        <dbReference type="Proteomes" id="UP001652622"/>
    </source>
</evidence>
<dbReference type="PANTHER" id="PTHR45710:SF8">
    <property type="entry name" value="RERATING FAMILY MEMBER 4"/>
    <property type="match status" value="1"/>
</dbReference>
<gene>
    <name evidence="9" type="primary">LOC117667969</name>
</gene>
<evidence type="ECO:0000256" key="3">
    <source>
        <dbReference type="ARBA" id="ARBA00022525"/>
    </source>
</evidence>
<keyword evidence="6" id="KW-0812">Transmembrane</keyword>
<dbReference type="RefSeq" id="XP_060547107.1">
    <property type="nucleotide sequence ID" value="XM_060691124.1"/>
</dbReference>
<dbReference type="Proteomes" id="UP001652622">
    <property type="component" value="Unplaced"/>
</dbReference>
<proteinExistence type="predicted"/>
<keyword evidence="3" id="KW-0964">Secreted</keyword>
<dbReference type="InterPro" id="IPR016186">
    <property type="entry name" value="C-type_lectin-like/link_sf"/>
</dbReference>
<dbReference type="InterPro" id="IPR050828">
    <property type="entry name" value="C-type_lectin/matrix_domain"/>
</dbReference>
<protein>
    <submittedName>
        <fullName evidence="9">C-type lectin domain family 2 member B-like</fullName>
    </submittedName>
</protein>